<protein>
    <submittedName>
        <fullName evidence="2">Retrovirus-related Pol polyprotein from transposon TNT 1-94</fullName>
    </submittedName>
</protein>
<name>A0A699GPG8_TANCI</name>
<dbReference type="InterPro" id="IPR013103">
    <property type="entry name" value="RVT_2"/>
</dbReference>
<accession>A0A699GPG8</accession>
<dbReference type="Pfam" id="PF07727">
    <property type="entry name" value="RVT_2"/>
    <property type="match status" value="1"/>
</dbReference>
<sequence>MKSTKIQERELQDLVKGLRVLRIFLENLPEHLSDTKVFTMKMEILLEPTSNKLLVEGESRFEQTKVVFLTELIPILKTLKDIFDVFDKDLLNEGVLLTLMNSTIVVGDSMNVEMQSSESYDKYFDLDDELLKKKYDTCISIKKCSEKMVSGKPMKKIKKVRLSERLTSSSNIHKQFDLNHDVCFLDFVNDVNVRSKSKSAKQSQLYKFGNLRVKCSLKYDISGNQEENSSHYFVTRALSLGSSSNVQPSYTLFKLLSKWTKNHPIANVIEDPSSSVSTRKKLQTDAIIKSIHISIANAATKNMEIYQMDVKTTFLNGELREVVYVSQPKGFVDPDKPNHVYMLKKALYGLNKLHTRDYGLKFNKIPLYCDKKSVITLHCNNVQHSISKHIDVRYHFIKEKVENGVVELYFVRTEYQFTDIFTKAFPRERFNFLVEKMGMKSMSPDTLKSLTEEEDE</sequence>
<dbReference type="AlphaFoldDB" id="A0A699GPG8"/>
<organism evidence="2">
    <name type="scientific">Tanacetum cinerariifolium</name>
    <name type="common">Dalmatian daisy</name>
    <name type="synonym">Chrysanthemum cinerariifolium</name>
    <dbReference type="NCBI Taxonomy" id="118510"/>
    <lineage>
        <taxon>Eukaryota</taxon>
        <taxon>Viridiplantae</taxon>
        <taxon>Streptophyta</taxon>
        <taxon>Embryophyta</taxon>
        <taxon>Tracheophyta</taxon>
        <taxon>Spermatophyta</taxon>
        <taxon>Magnoliopsida</taxon>
        <taxon>eudicotyledons</taxon>
        <taxon>Gunneridae</taxon>
        <taxon>Pentapetalae</taxon>
        <taxon>asterids</taxon>
        <taxon>campanulids</taxon>
        <taxon>Asterales</taxon>
        <taxon>Asteraceae</taxon>
        <taxon>Asteroideae</taxon>
        <taxon>Anthemideae</taxon>
        <taxon>Anthemidinae</taxon>
        <taxon>Tanacetum</taxon>
    </lineage>
</organism>
<evidence type="ECO:0000313" key="2">
    <source>
        <dbReference type="EMBL" id="GEV60569.1"/>
    </source>
</evidence>
<proteinExistence type="predicted"/>
<feature type="domain" description="Reverse transcriptase Ty1/copia-type" evidence="1">
    <location>
        <begin position="288"/>
        <end position="352"/>
    </location>
</feature>
<dbReference type="CDD" id="cd09272">
    <property type="entry name" value="RNase_HI_RT_Ty1"/>
    <property type="match status" value="1"/>
</dbReference>
<comment type="caution">
    <text evidence="2">The sequence shown here is derived from an EMBL/GenBank/DDBJ whole genome shotgun (WGS) entry which is preliminary data.</text>
</comment>
<gene>
    <name evidence="2" type="ORF">Tci_132546</name>
</gene>
<dbReference type="EMBL" id="BKCJ010028499">
    <property type="protein sequence ID" value="GEV60569.1"/>
    <property type="molecule type" value="Genomic_DNA"/>
</dbReference>
<reference evidence="2" key="1">
    <citation type="journal article" date="2019" name="Sci. Rep.">
        <title>Draft genome of Tanacetum cinerariifolium, the natural source of mosquito coil.</title>
        <authorList>
            <person name="Yamashiro T."/>
            <person name="Shiraishi A."/>
            <person name="Satake H."/>
            <person name="Nakayama K."/>
        </authorList>
    </citation>
    <scope>NUCLEOTIDE SEQUENCE</scope>
</reference>
<evidence type="ECO:0000259" key="1">
    <source>
        <dbReference type="Pfam" id="PF07727"/>
    </source>
</evidence>